<accession>A0A8S5PVX2</accession>
<reference evidence="1" key="1">
    <citation type="journal article" date="2021" name="Proc. Natl. Acad. Sci. U.S.A.">
        <title>A Catalog of Tens of Thousands of Viruses from Human Metagenomes Reveals Hidden Associations with Chronic Diseases.</title>
        <authorList>
            <person name="Tisza M.J."/>
            <person name="Buck C.B."/>
        </authorList>
    </citation>
    <scope>NUCLEOTIDE SEQUENCE</scope>
    <source>
        <strain evidence="1">Ct4QN2</strain>
    </source>
</reference>
<proteinExistence type="predicted"/>
<organism evidence="1">
    <name type="scientific">Myoviridae sp. ct4QN2</name>
    <dbReference type="NCBI Taxonomy" id="2825030"/>
    <lineage>
        <taxon>Viruses</taxon>
        <taxon>Duplodnaviria</taxon>
        <taxon>Heunggongvirae</taxon>
        <taxon>Uroviricota</taxon>
        <taxon>Caudoviricetes</taxon>
    </lineage>
</organism>
<name>A0A8S5PVX2_9CAUD</name>
<sequence length="64" mass="7449">MECKLKTIKPKNINLIKCFRLTIWNVNFVVVQGNVTKDVSFRLTIWNVNDNCYFTKGTVVIVLD</sequence>
<evidence type="ECO:0000313" key="1">
    <source>
        <dbReference type="EMBL" id="DAE10721.1"/>
    </source>
</evidence>
<protein>
    <submittedName>
        <fullName evidence="1">Uncharacterized protein</fullName>
    </submittedName>
</protein>
<dbReference type="EMBL" id="BK015518">
    <property type="protein sequence ID" value="DAE10721.1"/>
    <property type="molecule type" value="Genomic_DNA"/>
</dbReference>